<dbReference type="OrthoDB" id="6772299at2759"/>
<protein>
    <submittedName>
        <fullName evidence="1">Uncharacterized protein</fullName>
    </submittedName>
</protein>
<evidence type="ECO:0000313" key="1">
    <source>
        <dbReference type="EMBL" id="CAH1154640.1"/>
    </source>
</evidence>
<gene>
    <name evidence="1" type="ORF">PHAECO_LOCUS5401</name>
</gene>
<dbReference type="Proteomes" id="UP001153737">
    <property type="component" value="Chromosome 16"/>
</dbReference>
<accession>A0A9P0DI42</accession>
<evidence type="ECO:0000313" key="2">
    <source>
        <dbReference type="Proteomes" id="UP001153737"/>
    </source>
</evidence>
<reference evidence="1" key="2">
    <citation type="submission" date="2022-10" db="EMBL/GenBank/DDBJ databases">
        <authorList>
            <consortium name="ENA_rothamsted_submissions"/>
            <consortium name="culmorum"/>
            <person name="King R."/>
        </authorList>
    </citation>
    <scope>NUCLEOTIDE SEQUENCE</scope>
</reference>
<organism evidence="1 2">
    <name type="scientific">Phaedon cochleariae</name>
    <name type="common">Mustard beetle</name>
    <dbReference type="NCBI Taxonomy" id="80249"/>
    <lineage>
        <taxon>Eukaryota</taxon>
        <taxon>Metazoa</taxon>
        <taxon>Ecdysozoa</taxon>
        <taxon>Arthropoda</taxon>
        <taxon>Hexapoda</taxon>
        <taxon>Insecta</taxon>
        <taxon>Pterygota</taxon>
        <taxon>Neoptera</taxon>
        <taxon>Endopterygota</taxon>
        <taxon>Coleoptera</taxon>
        <taxon>Polyphaga</taxon>
        <taxon>Cucujiformia</taxon>
        <taxon>Chrysomeloidea</taxon>
        <taxon>Chrysomelidae</taxon>
        <taxon>Chrysomelinae</taxon>
        <taxon>Chrysomelini</taxon>
        <taxon>Phaedon</taxon>
    </lineage>
</organism>
<sequence length="443" mass="50310">MAADHLKLRLTGGLDNPTFWAACLKSSMAYSGEGLLLRNIGIYPYTNDWTSTDDPTVALAPTMAYILYHGRALKARQRPDRDSVFSILMAEYLSPALPADLFLDQEKARLEFRKIVYGLVYREANLAQISPDATREKYQRIMLAKEDFFPEPFLENIIQTEEHPIADDWPLLADIDITRPGTLPSIESAMRVLYFIATEVSGKMKILGLDIIVNAVIAVHKRAIVSDVYLEKIKNTIMLDLKIQVDIAHKYIYTFYQQFGGQIDDANIHLLMRRIWENQIPKNALRFTLTMMQTFPGGLTSLITIGRAIKKYDDFNWGIIFNMFPEDTVNYFNGVTVVDGNVYYALRRNLGIVKTTCYANLAWIAQELLIRVGGELSLSGYRGWKCPVAQKSAADKLIAAYITGRNQGIEIVNDNDPGIVRHPYHARLLELVKSDKNRQLFGR</sequence>
<proteinExistence type="predicted"/>
<dbReference type="EMBL" id="OU896722">
    <property type="protein sequence ID" value="CAH1154640.1"/>
    <property type="molecule type" value="Genomic_DNA"/>
</dbReference>
<dbReference type="AlphaFoldDB" id="A0A9P0DI42"/>
<reference evidence="1" key="1">
    <citation type="submission" date="2022-01" db="EMBL/GenBank/DDBJ databases">
        <authorList>
            <person name="King R."/>
        </authorList>
    </citation>
    <scope>NUCLEOTIDE SEQUENCE</scope>
</reference>
<keyword evidence="2" id="KW-1185">Reference proteome</keyword>
<name>A0A9P0DI42_PHACE</name>